<evidence type="ECO:0000313" key="2">
    <source>
        <dbReference type="EMBL" id="KAJ8365743.1"/>
    </source>
</evidence>
<keyword evidence="3" id="KW-1185">Reference proteome</keyword>
<feature type="region of interest" description="Disordered" evidence="1">
    <location>
        <begin position="1"/>
        <end position="22"/>
    </location>
</feature>
<dbReference type="AlphaFoldDB" id="A0A9Q1FTD3"/>
<reference evidence="2" key="1">
    <citation type="journal article" date="2023" name="Science">
        <title>Genome structures resolve the early diversification of teleost fishes.</title>
        <authorList>
            <person name="Parey E."/>
            <person name="Louis A."/>
            <person name="Montfort J."/>
            <person name="Bouchez O."/>
            <person name="Roques C."/>
            <person name="Iampietro C."/>
            <person name="Lluch J."/>
            <person name="Castinel A."/>
            <person name="Donnadieu C."/>
            <person name="Desvignes T."/>
            <person name="Floi Bucao C."/>
            <person name="Jouanno E."/>
            <person name="Wen M."/>
            <person name="Mejri S."/>
            <person name="Dirks R."/>
            <person name="Jansen H."/>
            <person name="Henkel C."/>
            <person name="Chen W.J."/>
            <person name="Zahm M."/>
            <person name="Cabau C."/>
            <person name="Klopp C."/>
            <person name="Thompson A.W."/>
            <person name="Robinson-Rechavi M."/>
            <person name="Braasch I."/>
            <person name="Lecointre G."/>
            <person name="Bobe J."/>
            <person name="Postlethwait J.H."/>
            <person name="Berthelot C."/>
            <person name="Roest Crollius H."/>
            <person name="Guiguen Y."/>
        </authorList>
    </citation>
    <scope>NUCLEOTIDE SEQUENCE</scope>
    <source>
        <strain evidence="2">WJC10195</strain>
    </source>
</reference>
<gene>
    <name evidence="2" type="ORF">SKAU_G00145740</name>
</gene>
<accession>A0A9Q1FTD3</accession>
<dbReference type="EMBL" id="JAINUF010000004">
    <property type="protein sequence ID" value="KAJ8365743.1"/>
    <property type="molecule type" value="Genomic_DNA"/>
</dbReference>
<evidence type="ECO:0000313" key="3">
    <source>
        <dbReference type="Proteomes" id="UP001152622"/>
    </source>
</evidence>
<sequence length="134" mass="14389">MARWFQHKQQARKSKCFSSPSRSAYPVKALKISAFQQLLSGNGKPRTESGRRGRSRGQGAAFRRRALGGGSASRRRAGDRAPARRTRDNGPGGVCSQRGAPGHAIRPGDASVNRQPALWSHAGTAVNVQEKASL</sequence>
<feature type="compositionally biased region" description="Basic residues" evidence="1">
    <location>
        <begin position="1"/>
        <end position="15"/>
    </location>
</feature>
<feature type="compositionally biased region" description="Basic and acidic residues" evidence="1">
    <location>
        <begin position="76"/>
        <end position="88"/>
    </location>
</feature>
<proteinExistence type="predicted"/>
<feature type="region of interest" description="Disordered" evidence="1">
    <location>
        <begin position="36"/>
        <end position="115"/>
    </location>
</feature>
<dbReference type="Proteomes" id="UP001152622">
    <property type="component" value="Chromosome 4"/>
</dbReference>
<organism evidence="2 3">
    <name type="scientific">Synaphobranchus kaupii</name>
    <name type="common">Kaup's arrowtooth eel</name>
    <dbReference type="NCBI Taxonomy" id="118154"/>
    <lineage>
        <taxon>Eukaryota</taxon>
        <taxon>Metazoa</taxon>
        <taxon>Chordata</taxon>
        <taxon>Craniata</taxon>
        <taxon>Vertebrata</taxon>
        <taxon>Euteleostomi</taxon>
        <taxon>Actinopterygii</taxon>
        <taxon>Neopterygii</taxon>
        <taxon>Teleostei</taxon>
        <taxon>Anguilliformes</taxon>
        <taxon>Synaphobranchidae</taxon>
        <taxon>Synaphobranchus</taxon>
    </lineage>
</organism>
<evidence type="ECO:0000256" key="1">
    <source>
        <dbReference type="SAM" id="MobiDB-lite"/>
    </source>
</evidence>
<comment type="caution">
    <text evidence="2">The sequence shown here is derived from an EMBL/GenBank/DDBJ whole genome shotgun (WGS) entry which is preliminary data.</text>
</comment>
<protein>
    <submittedName>
        <fullName evidence="2">Uncharacterized protein</fullName>
    </submittedName>
</protein>
<name>A0A9Q1FTD3_SYNKA</name>